<dbReference type="Gene3D" id="2.30.30.380">
    <property type="entry name" value="Zn-finger domain of Sec23/24"/>
    <property type="match status" value="1"/>
</dbReference>
<dbReference type="InterPro" id="IPR036443">
    <property type="entry name" value="Znf_RanBP2_sf"/>
</dbReference>
<dbReference type="GO" id="GO:0008270">
    <property type="term" value="F:zinc ion binding"/>
    <property type="evidence" value="ECO:0007669"/>
    <property type="project" value="UniProtKB-KW"/>
</dbReference>
<evidence type="ECO:0000259" key="5">
    <source>
        <dbReference type="PROSITE" id="PS50199"/>
    </source>
</evidence>
<gene>
    <name evidence="6" type="ORF">ECRASSUSDP1_LOCUS20290</name>
</gene>
<dbReference type="PROSITE" id="PS01358">
    <property type="entry name" value="ZF_RANBP2_1"/>
    <property type="match status" value="1"/>
</dbReference>
<evidence type="ECO:0000256" key="4">
    <source>
        <dbReference type="PROSITE-ProRule" id="PRU00322"/>
    </source>
</evidence>
<evidence type="ECO:0000256" key="3">
    <source>
        <dbReference type="ARBA" id="ARBA00022833"/>
    </source>
</evidence>
<reference evidence="6" key="1">
    <citation type="submission" date="2023-07" db="EMBL/GenBank/DDBJ databases">
        <authorList>
            <consortium name="AG Swart"/>
            <person name="Singh M."/>
            <person name="Singh A."/>
            <person name="Seah K."/>
            <person name="Emmerich C."/>
        </authorList>
    </citation>
    <scope>NUCLEOTIDE SEQUENCE</scope>
    <source>
        <strain evidence="6">DP1</strain>
    </source>
</reference>
<keyword evidence="7" id="KW-1185">Reference proteome</keyword>
<evidence type="ECO:0000313" key="6">
    <source>
        <dbReference type="EMBL" id="CAI2378890.1"/>
    </source>
</evidence>
<feature type="domain" description="RanBP2-type" evidence="5">
    <location>
        <begin position="471"/>
        <end position="500"/>
    </location>
</feature>
<organism evidence="6 7">
    <name type="scientific">Euplotes crassus</name>
    <dbReference type="NCBI Taxonomy" id="5936"/>
    <lineage>
        <taxon>Eukaryota</taxon>
        <taxon>Sar</taxon>
        <taxon>Alveolata</taxon>
        <taxon>Ciliophora</taxon>
        <taxon>Intramacronucleata</taxon>
        <taxon>Spirotrichea</taxon>
        <taxon>Hypotrichia</taxon>
        <taxon>Euplotida</taxon>
        <taxon>Euplotidae</taxon>
        <taxon>Moneuplotes</taxon>
    </lineage>
</organism>
<accession>A0AAD2D3P2</accession>
<dbReference type="Proteomes" id="UP001295684">
    <property type="component" value="Unassembled WGS sequence"/>
</dbReference>
<name>A0AAD2D3P2_EUPCR</name>
<keyword evidence="2 4" id="KW-0863">Zinc-finger</keyword>
<keyword evidence="1" id="KW-0479">Metal-binding</keyword>
<dbReference type="InterPro" id="IPR001876">
    <property type="entry name" value="Znf_RanBP2"/>
</dbReference>
<evidence type="ECO:0000256" key="1">
    <source>
        <dbReference type="ARBA" id="ARBA00022723"/>
    </source>
</evidence>
<sequence>MKRLIDIYYFREALVEIEFPKEDFFSRRANLEDIKEFMCILIDYPQIYELLLRLYDKRGLKEKRRGRQERQGLNPIFSNIDSLFEIFEAGDRLSHSVMKHEAKEEKEKSTDYDEGDIGKLGEAFGRFEAQLQNLAGGIESNKDYLGKALTEFFKELSIVVAKLEFERTKEGGFPQNVTCRQSRELIKNLSAQVSMILNPWFTFEYDFSGSKRSKYLKNPYIIELDETTENFLHDLKLELKRQCILQNDITDEISIQNMEEDPSLLKMDYELCPSMIIIWVRNDANLANSSEIFEFNLSSLSDKSLEEPKHDCTYELTTIITFRNTVKNEGIFEVITKNKDKWGGIMNGNDIDFDEEYFTQTAWNIVENPVLLIYTEKVTIPVFKYLSNKPVWKSSMQSKEEREMIDEDITYAKQLQKQFDNEEKEEVQTKITDFYNNSPGKSSPNDVEMKDDNDCEEVKYLSPDEQDVEIKPDEWRCTNCTFINPKSKYYCEVCQTKNTKRDANSIKTPISATKKILERDISPLKNVKPTRDKSQDFKDNDSRFQCRFCKSMSQVSYCHKCYKRREDCDIKMPHCEICKKKCNKDSTKCRTCKTEEKSKSKKRDSKNNEKVKNGEMAEKLDSLNIDDTQKLVNKEGYTWVCQHCKFKGIVPFKKDEITSEHLNPAEKDYCQTCSKRRKVCMIKCEECSSFMTNKSKFDQHTCK</sequence>
<protein>
    <recommendedName>
        <fullName evidence="5">RanBP2-type domain-containing protein</fullName>
    </recommendedName>
</protein>
<dbReference type="EMBL" id="CAMPGE010020669">
    <property type="protein sequence ID" value="CAI2378890.1"/>
    <property type="molecule type" value="Genomic_DNA"/>
</dbReference>
<dbReference type="SUPFAM" id="SSF90209">
    <property type="entry name" value="Ran binding protein zinc finger-like"/>
    <property type="match status" value="1"/>
</dbReference>
<dbReference type="PROSITE" id="PS50199">
    <property type="entry name" value="ZF_RANBP2_2"/>
    <property type="match status" value="1"/>
</dbReference>
<dbReference type="AlphaFoldDB" id="A0AAD2D3P2"/>
<dbReference type="SMART" id="SM00547">
    <property type="entry name" value="ZnF_RBZ"/>
    <property type="match status" value="1"/>
</dbReference>
<keyword evidence="3" id="KW-0862">Zinc</keyword>
<evidence type="ECO:0000313" key="7">
    <source>
        <dbReference type="Proteomes" id="UP001295684"/>
    </source>
</evidence>
<comment type="caution">
    <text evidence="6">The sequence shown here is derived from an EMBL/GenBank/DDBJ whole genome shotgun (WGS) entry which is preliminary data.</text>
</comment>
<evidence type="ECO:0000256" key="2">
    <source>
        <dbReference type="ARBA" id="ARBA00022771"/>
    </source>
</evidence>
<proteinExistence type="predicted"/>